<dbReference type="EMBL" id="BMKK01000001">
    <property type="protein sequence ID" value="GGD40358.1"/>
    <property type="molecule type" value="Genomic_DNA"/>
</dbReference>
<feature type="transmembrane region" description="Helical" evidence="1">
    <location>
        <begin position="107"/>
        <end position="128"/>
    </location>
</feature>
<keyword evidence="1" id="KW-1133">Transmembrane helix</keyword>
<keyword evidence="1" id="KW-0472">Membrane</keyword>
<feature type="transmembrane region" description="Helical" evidence="1">
    <location>
        <begin position="64"/>
        <end position="86"/>
    </location>
</feature>
<evidence type="ECO:0000313" key="2">
    <source>
        <dbReference type="EMBL" id="GGD40358.1"/>
    </source>
</evidence>
<dbReference type="RefSeq" id="WP_188763475.1">
    <property type="nucleotide sequence ID" value="NZ_BMKK01000001.1"/>
</dbReference>
<proteinExistence type="predicted"/>
<sequence length="176" mass="20528">MKTQTKTILEIIKYLALIGAIGFSIECGSQLISFIISFTNPEFAKKMYLANKSIFELRSLNLTYFYFTKSLVIVFAGLKAHIWYYLFDFLHKLKLKNPFTDEVATKIQTISYLLLSLWIMAEIGNGYFNYVSKHTDIDLVNHFNHEEYFFMAGIVYIIAQIFKRGVELQEENELTV</sequence>
<gene>
    <name evidence="2" type="ORF">GCM10011514_00520</name>
</gene>
<name>A0A917DI03_9BACT</name>
<accession>A0A917DI03</accession>
<dbReference type="Pfam" id="PF11188">
    <property type="entry name" value="DUF2975"/>
    <property type="match status" value="1"/>
</dbReference>
<reference evidence="2" key="1">
    <citation type="journal article" date="2014" name="Int. J. Syst. Evol. Microbiol.">
        <title>Complete genome sequence of Corynebacterium casei LMG S-19264T (=DSM 44701T), isolated from a smear-ripened cheese.</title>
        <authorList>
            <consortium name="US DOE Joint Genome Institute (JGI-PGF)"/>
            <person name="Walter F."/>
            <person name="Albersmeier A."/>
            <person name="Kalinowski J."/>
            <person name="Ruckert C."/>
        </authorList>
    </citation>
    <scope>NUCLEOTIDE SEQUENCE</scope>
    <source>
        <strain evidence="2">CGMCC 1.15958</strain>
    </source>
</reference>
<organism evidence="2 3">
    <name type="scientific">Emticicia aquatilis</name>
    <dbReference type="NCBI Taxonomy" id="1537369"/>
    <lineage>
        <taxon>Bacteria</taxon>
        <taxon>Pseudomonadati</taxon>
        <taxon>Bacteroidota</taxon>
        <taxon>Cytophagia</taxon>
        <taxon>Cytophagales</taxon>
        <taxon>Leadbetterellaceae</taxon>
        <taxon>Emticicia</taxon>
    </lineage>
</organism>
<evidence type="ECO:0008006" key="4">
    <source>
        <dbReference type="Google" id="ProtNLM"/>
    </source>
</evidence>
<dbReference type="Proteomes" id="UP000609064">
    <property type="component" value="Unassembled WGS sequence"/>
</dbReference>
<keyword evidence="3" id="KW-1185">Reference proteome</keyword>
<evidence type="ECO:0000313" key="3">
    <source>
        <dbReference type="Proteomes" id="UP000609064"/>
    </source>
</evidence>
<dbReference type="InterPro" id="IPR021354">
    <property type="entry name" value="DUF2975"/>
</dbReference>
<protein>
    <recommendedName>
        <fullName evidence="4">DUF2975 domain-containing protein</fullName>
    </recommendedName>
</protein>
<feature type="transmembrane region" description="Helical" evidence="1">
    <location>
        <begin position="12"/>
        <end position="38"/>
    </location>
</feature>
<keyword evidence="1" id="KW-0812">Transmembrane</keyword>
<reference evidence="2" key="2">
    <citation type="submission" date="2020-09" db="EMBL/GenBank/DDBJ databases">
        <authorList>
            <person name="Sun Q."/>
            <person name="Zhou Y."/>
        </authorList>
    </citation>
    <scope>NUCLEOTIDE SEQUENCE</scope>
    <source>
        <strain evidence="2">CGMCC 1.15958</strain>
    </source>
</reference>
<comment type="caution">
    <text evidence="2">The sequence shown here is derived from an EMBL/GenBank/DDBJ whole genome shotgun (WGS) entry which is preliminary data.</text>
</comment>
<evidence type="ECO:0000256" key="1">
    <source>
        <dbReference type="SAM" id="Phobius"/>
    </source>
</evidence>
<dbReference type="AlphaFoldDB" id="A0A917DI03"/>